<evidence type="ECO:0000313" key="2">
    <source>
        <dbReference type="Proteomes" id="UP000235943"/>
    </source>
</evidence>
<comment type="caution">
    <text evidence="1">The sequence shown here is derived from an EMBL/GenBank/DDBJ whole genome shotgun (WGS) entry which is preliminary data.</text>
</comment>
<protein>
    <submittedName>
        <fullName evidence="1">Uncharacterized protein</fullName>
    </submittedName>
</protein>
<name>A0A2N8TQZ1_9ACTN</name>
<proteinExistence type="predicted"/>
<reference evidence="1 2" key="1">
    <citation type="submission" date="2018-01" db="EMBL/GenBank/DDBJ databases">
        <title>Draft genome sequence of Streptomyces sp. 13K301.</title>
        <authorList>
            <person name="Sahin N."/>
            <person name="Saygin H."/>
            <person name="Ay H."/>
        </authorList>
    </citation>
    <scope>NUCLEOTIDE SEQUENCE [LARGE SCALE GENOMIC DNA]</scope>
    <source>
        <strain evidence="1 2">13K301</strain>
    </source>
</reference>
<dbReference type="Proteomes" id="UP000235943">
    <property type="component" value="Unassembled WGS sequence"/>
</dbReference>
<evidence type="ECO:0000313" key="1">
    <source>
        <dbReference type="EMBL" id="PNG21428.1"/>
    </source>
</evidence>
<accession>A0A2N8TQZ1</accession>
<dbReference type="EMBL" id="POUC01000088">
    <property type="protein sequence ID" value="PNG21428.1"/>
    <property type="molecule type" value="Genomic_DNA"/>
</dbReference>
<sequence length="216" mass="23053">MMDDGHEGQSRTPQGVALTRSLACGDGPLPSARAERMARGVFAALGGILMEGVRVVGRFSGEVMAIADALGYFQDHEVHAASLLPWSEGVAGFPDPVERLEEPEMVWRMCRVGADLQLTRLLQALVTAALAAGTEPGEGAAGIAEILRVACGLVEPGRALIIPAECHRMWRVAHLPAILRPASDAPEWGKTGYRAYDAELERVLQGKGPWPARPSV</sequence>
<keyword evidence="2" id="KW-1185">Reference proteome</keyword>
<organism evidence="1 2">
    <name type="scientific">Streptomyces cahuitamycinicus</name>
    <dbReference type="NCBI Taxonomy" id="2070367"/>
    <lineage>
        <taxon>Bacteria</taxon>
        <taxon>Bacillati</taxon>
        <taxon>Actinomycetota</taxon>
        <taxon>Actinomycetes</taxon>
        <taxon>Kitasatosporales</taxon>
        <taxon>Streptomycetaceae</taxon>
        <taxon>Streptomyces</taxon>
    </lineage>
</organism>
<dbReference type="AlphaFoldDB" id="A0A2N8TQZ1"/>
<gene>
    <name evidence="1" type="ORF">C1J00_14705</name>
</gene>